<gene>
    <name evidence="2" type="ORF">KSP40_PGU000819</name>
</gene>
<dbReference type="SUPFAM" id="SSF48371">
    <property type="entry name" value="ARM repeat"/>
    <property type="match status" value="1"/>
</dbReference>
<dbReference type="Gene3D" id="1.25.10.10">
    <property type="entry name" value="Leucine-rich Repeat Variant"/>
    <property type="match status" value="1"/>
</dbReference>
<evidence type="ECO:0000313" key="3">
    <source>
        <dbReference type="Proteomes" id="UP001412067"/>
    </source>
</evidence>
<evidence type="ECO:0000313" key="2">
    <source>
        <dbReference type="EMBL" id="KAK8961356.1"/>
    </source>
</evidence>
<dbReference type="EMBL" id="JBBWWR010000009">
    <property type="protein sequence ID" value="KAK8961356.1"/>
    <property type="molecule type" value="Genomic_DNA"/>
</dbReference>
<dbReference type="InterPro" id="IPR052441">
    <property type="entry name" value="Armadillo-Ser/Thr_Kinase"/>
</dbReference>
<keyword evidence="3" id="KW-1185">Reference proteome</keyword>
<dbReference type="Proteomes" id="UP001412067">
    <property type="component" value="Unassembled WGS sequence"/>
</dbReference>
<protein>
    <submittedName>
        <fullName evidence="2">Uncharacterized protein</fullName>
    </submittedName>
</protein>
<dbReference type="PANTHER" id="PTHR46618">
    <property type="entry name" value="ARMADILLO REPEAT-CONTAINING PROTEIN 3"/>
    <property type="match status" value="1"/>
</dbReference>
<evidence type="ECO:0000256" key="1">
    <source>
        <dbReference type="ARBA" id="ARBA00022737"/>
    </source>
</evidence>
<name>A0ABR2MCE6_9ASPA</name>
<dbReference type="InterPro" id="IPR011989">
    <property type="entry name" value="ARM-like"/>
</dbReference>
<dbReference type="InterPro" id="IPR016024">
    <property type="entry name" value="ARM-type_fold"/>
</dbReference>
<keyword evidence="1" id="KW-0677">Repeat</keyword>
<comment type="caution">
    <text evidence="2">The sequence shown here is derived from an EMBL/GenBank/DDBJ whole genome shotgun (WGS) entry which is preliminary data.</text>
</comment>
<reference evidence="2 3" key="1">
    <citation type="journal article" date="2022" name="Nat. Plants">
        <title>Genomes of leafy and leafless Platanthera orchids illuminate the evolution of mycoheterotrophy.</title>
        <authorList>
            <person name="Li M.H."/>
            <person name="Liu K.W."/>
            <person name="Li Z."/>
            <person name="Lu H.C."/>
            <person name="Ye Q.L."/>
            <person name="Zhang D."/>
            <person name="Wang J.Y."/>
            <person name="Li Y.F."/>
            <person name="Zhong Z.M."/>
            <person name="Liu X."/>
            <person name="Yu X."/>
            <person name="Liu D.K."/>
            <person name="Tu X.D."/>
            <person name="Liu B."/>
            <person name="Hao Y."/>
            <person name="Liao X.Y."/>
            <person name="Jiang Y.T."/>
            <person name="Sun W.H."/>
            <person name="Chen J."/>
            <person name="Chen Y.Q."/>
            <person name="Ai Y."/>
            <person name="Zhai J.W."/>
            <person name="Wu S.S."/>
            <person name="Zhou Z."/>
            <person name="Hsiao Y.Y."/>
            <person name="Wu W.L."/>
            <person name="Chen Y.Y."/>
            <person name="Lin Y.F."/>
            <person name="Hsu J.L."/>
            <person name="Li C.Y."/>
            <person name="Wang Z.W."/>
            <person name="Zhao X."/>
            <person name="Zhong W.Y."/>
            <person name="Ma X.K."/>
            <person name="Ma L."/>
            <person name="Huang J."/>
            <person name="Chen G.Z."/>
            <person name="Huang M.Z."/>
            <person name="Huang L."/>
            <person name="Peng D.H."/>
            <person name="Luo Y.B."/>
            <person name="Zou S.Q."/>
            <person name="Chen S.P."/>
            <person name="Lan S."/>
            <person name="Tsai W.C."/>
            <person name="Van de Peer Y."/>
            <person name="Liu Z.J."/>
        </authorList>
    </citation>
    <scope>NUCLEOTIDE SEQUENCE [LARGE SCALE GENOMIC DNA]</scope>
    <source>
        <strain evidence="2">Lor288</strain>
    </source>
</reference>
<sequence>MESPPAILRDFCLDEEKDSRRCRCLFPLIRFVLPGFHRFLLSWKHPAEILILIGPPGLPAPVRPAGAHGVTRCSSDGDPQNPQLARRILMVIQILLELAAGSHLTRDMIFSSLQNGLSRYYLSRYFCWLCSFVSIRKVFPFYSRHRKAYANKCFKLKEASRLGPRPEKPIEIYEFESCFSCPRIIGCKKPSVALFAERFSHHFILCILDLDVLFYPCPRNGPNFIPKVINQIIMDNVGFQENACLVGLILVVINFAVLDRPREVRMQAAFFLQKLCQSSNLTLQMFIACRGIPVLVGFLEADYAKYREMVHLAIDCMWHVFKLQHSVPRNDFCRIAAKNGILLRLVNTLQSLNEAARLASVQNGAAARPRSGPFELELTSIFASNFNSFQLIGPFHPFCSFSFSYDVIS</sequence>
<proteinExistence type="predicted"/>
<accession>A0ABR2MCE6</accession>
<dbReference type="PANTHER" id="PTHR46618:SF1">
    <property type="entry name" value="ARMADILLO REPEAT-CONTAINING PROTEIN 3"/>
    <property type="match status" value="1"/>
</dbReference>
<organism evidence="2 3">
    <name type="scientific">Platanthera guangdongensis</name>
    <dbReference type="NCBI Taxonomy" id="2320717"/>
    <lineage>
        <taxon>Eukaryota</taxon>
        <taxon>Viridiplantae</taxon>
        <taxon>Streptophyta</taxon>
        <taxon>Embryophyta</taxon>
        <taxon>Tracheophyta</taxon>
        <taxon>Spermatophyta</taxon>
        <taxon>Magnoliopsida</taxon>
        <taxon>Liliopsida</taxon>
        <taxon>Asparagales</taxon>
        <taxon>Orchidaceae</taxon>
        <taxon>Orchidoideae</taxon>
        <taxon>Orchideae</taxon>
        <taxon>Orchidinae</taxon>
        <taxon>Platanthera</taxon>
    </lineage>
</organism>